<comment type="cofactor">
    <cofactor evidence="14">
        <name>[4Fe-4S] cluster</name>
        <dbReference type="ChEBI" id="CHEBI:49883"/>
    </cofactor>
    <text evidence="14">Binds 1 [4Fe-4S] cluster.</text>
</comment>
<dbReference type="SUPFAM" id="SSF48150">
    <property type="entry name" value="DNA-glycosylase"/>
    <property type="match status" value="1"/>
</dbReference>
<keyword evidence="12" id="KW-0234">DNA repair</keyword>
<keyword evidence="13 14" id="KW-0326">Glycosidase</keyword>
<evidence type="ECO:0000256" key="1">
    <source>
        <dbReference type="ARBA" id="ARBA00000843"/>
    </source>
</evidence>
<comment type="caution">
    <text evidence="16">The sequence shown here is derived from an EMBL/GenBank/DDBJ whole genome shotgun (WGS) entry which is preliminary data.</text>
</comment>
<dbReference type="Pfam" id="PF14815">
    <property type="entry name" value="NUDIX_4"/>
    <property type="match status" value="1"/>
</dbReference>
<comment type="catalytic activity">
    <reaction evidence="1 14">
        <text>Hydrolyzes free adenine bases from 7,8-dihydro-8-oxoguanine:adenine mismatched double-stranded DNA, leaving an apurinic site.</text>
        <dbReference type="EC" id="3.2.2.31"/>
    </reaction>
</comment>
<dbReference type="InterPro" id="IPR023170">
    <property type="entry name" value="HhH_base_excis_C"/>
</dbReference>
<dbReference type="GO" id="GO:0046872">
    <property type="term" value="F:metal ion binding"/>
    <property type="evidence" value="ECO:0007669"/>
    <property type="project" value="UniProtKB-UniRule"/>
</dbReference>
<comment type="function">
    <text evidence="2">Adenine glycosylase active on G-A mispairs. MutY also corrects error-prone DNA synthesis past GO lesions which are due to the oxidatively damaged form of guanine: 7,8-dihydro-8-oxoguanine (8-oxo-dGTP).</text>
</comment>
<dbReference type="SMART" id="SM00478">
    <property type="entry name" value="ENDO3c"/>
    <property type="match status" value="1"/>
</dbReference>
<dbReference type="SUPFAM" id="SSF55811">
    <property type="entry name" value="Nudix"/>
    <property type="match status" value="1"/>
</dbReference>
<dbReference type="AlphaFoldDB" id="A0A5J4IZ46"/>
<dbReference type="GO" id="GO:0034039">
    <property type="term" value="F:8-oxo-7,8-dihydroguanine DNA N-glycosylase activity"/>
    <property type="evidence" value="ECO:0007669"/>
    <property type="project" value="TreeGrafter"/>
</dbReference>
<dbReference type="InterPro" id="IPR000445">
    <property type="entry name" value="HhH_motif"/>
</dbReference>
<comment type="similarity">
    <text evidence="3 14">Belongs to the Nth/MutY family.</text>
</comment>
<evidence type="ECO:0000313" key="16">
    <source>
        <dbReference type="EMBL" id="GER60324.1"/>
    </source>
</evidence>
<dbReference type="PANTHER" id="PTHR42944:SF1">
    <property type="entry name" value="ADENINE DNA GLYCOSYLASE"/>
    <property type="match status" value="1"/>
</dbReference>
<evidence type="ECO:0000256" key="10">
    <source>
        <dbReference type="ARBA" id="ARBA00023004"/>
    </source>
</evidence>
<keyword evidence="6" id="KW-0004">4Fe-4S</keyword>
<evidence type="ECO:0000256" key="13">
    <source>
        <dbReference type="ARBA" id="ARBA00023295"/>
    </source>
</evidence>
<dbReference type="NCBIfam" id="TIGR01084">
    <property type="entry name" value="mutY"/>
    <property type="match status" value="1"/>
</dbReference>
<dbReference type="Proteomes" id="UP000326509">
    <property type="component" value="Unassembled WGS sequence"/>
</dbReference>
<keyword evidence="8 14" id="KW-0227">DNA damage</keyword>
<accession>A0A5J4IZ46</accession>
<dbReference type="Pfam" id="PF00633">
    <property type="entry name" value="HHH"/>
    <property type="match status" value="1"/>
</dbReference>
<dbReference type="CDD" id="cd03431">
    <property type="entry name" value="NUDIX_DNA_Glycosylase_C-MutY"/>
    <property type="match status" value="1"/>
</dbReference>
<reference evidence="16 17" key="1">
    <citation type="submission" date="2019-08" db="EMBL/GenBank/DDBJ databases">
        <title>Draft genome sequence of Ulvibacter marinus type strain NBRC 109484.</title>
        <authorList>
            <person name="Kawano K."/>
            <person name="Ushijima N."/>
            <person name="Kihara M."/>
            <person name="Itoh H."/>
        </authorList>
    </citation>
    <scope>NUCLEOTIDE SEQUENCE [LARGE SCALE GENOMIC DNA]</scope>
    <source>
        <strain evidence="16 17">NBRC 109484</strain>
    </source>
</reference>
<feature type="domain" description="HhH-GPD" evidence="15">
    <location>
        <begin position="40"/>
        <end position="191"/>
    </location>
</feature>
<dbReference type="Gene3D" id="1.10.340.30">
    <property type="entry name" value="Hypothetical protein, domain 2"/>
    <property type="match status" value="1"/>
</dbReference>
<evidence type="ECO:0000256" key="7">
    <source>
        <dbReference type="ARBA" id="ARBA00022723"/>
    </source>
</evidence>
<sequence length="354" mass="40904">MAVQKELFSSRIMSWYTSNKRDLPWRNTNDPFKIWLSEIILQQTRVDQGMPYYYKFIEAFPTIKDLASAPQEQVLKLWQGLGYYSRARNLHIAAQFIATELDGEFPITYKDLLALKGVGDYTASAVGSICYNLPTAVVDGNVYRVLSRLFGIATPINTTEGIKEFKKLAQHLLFKKDTGTYNQAVMEFGARFCTPANPDCDHCIFNDSCVAYKTERVSELPVKLKKTKVRKRYFNYIVLLDSELQTKLHQRTEKGIWQQLYQFPLVETNKIVTSVELMKDDCFKKIESEYKLEELILFNEVPVIHKLSHQHLITHFWIVSVKSTIENGIKISALPDYAVPVLIENFISKFPPFK</sequence>
<dbReference type="EC" id="3.2.2.31" evidence="4 14"/>
<gene>
    <name evidence="16" type="primary">mutY</name>
    <name evidence="16" type="ORF">ULMA_24320</name>
</gene>
<evidence type="ECO:0000256" key="5">
    <source>
        <dbReference type="ARBA" id="ARBA00022023"/>
    </source>
</evidence>
<keyword evidence="9" id="KW-0378">Hydrolase</keyword>
<dbReference type="InterPro" id="IPR044298">
    <property type="entry name" value="MIG/MutY"/>
</dbReference>
<dbReference type="InterPro" id="IPR015797">
    <property type="entry name" value="NUDIX_hydrolase-like_dom_sf"/>
</dbReference>
<dbReference type="InterPro" id="IPR003265">
    <property type="entry name" value="HhH-GPD_domain"/>
</dbReference>
<dbReference type="OrthoDB" id="9802365at2"/>
<evidence type="ECO:0000256" key="6">
    <source>
        <dbReference type="ARBA" id="ARBA00022485"/>
    </source>
</evidence>
<evidence type="ECO:0000256" key="14">
    <source>
        <dbReference type="RuleBase" id="RU365096"/>
    </source>
</evidence>
<keyword evidence="7" id="KW-0479">Metal-binding</keyword>
<dbReference type="Pfam" id="PF00730">
    <property type="entry name" value="HhH-GPD"/>
    <property type="match status" value="1"/>
</dbReference>
<evidence type="ECO:0000313" key="17">
    <source>
        <dbReference type="Proteomes" id="UP000326509"/>
    </source>
</evidence>
<dbReference type="GO" id="GO:0051539">
    <property type="term" value="F:4 iron, 4 sulfur cluster binding"/>
    <property type="evidence" value="ECO:0007669"/>
    <property type="project" value="UniProtKB-UniRule"/>
</dbReference>
<dbReference type="PANTHER" id="PTHR42944">
    <property type="entry name" value="ADENINE DNA GLYCOSYLASE"/>
    <property type="match status" value="1"/>
</dbReference>
<dbReference type="InterPro" id="IPR005760">
    <property type="entry name" value="A/G_AdeGlyc_MutY"/>
</dbReference>
<dbReference type="RefSeq" id="WP_151674764.1">
    <property type="nucleotide sequence ID" value="NZ_BKCG01000007.1"/>
</dbReference>
<dbReference type="FunFam" id="1.10.340.30:FF:000002">
    <property type="entry name" value="Adenine DNA glycosylase"/>
    <property type="match status" value="1"/>
</dbReference>
<keyword evidence="10 14" id="KW-0408">Iron</keyword>
<evidence type="ECO:0000259" key="15">
    <source>
        <dbReference type="SMART" id="SM00478"/>
    </source>
</evidence>
<evidence type="ECO:0000256" key="2">
    <source>
        <dbReference type="ARBA" id="ARBA00002933"/>
    </source>
</evidence>
<dbReference type="CDD" id="cd00056">
    <property type="entry name" value="ENDO3c"/>
    <property type="match status" value="1"/>
</dbReference>
<proteinExistence type="inferred from homology"/>
<evidence type="ECO:0000256" key="8">
    <source>
        <dbReference type="ARBA" id="ARBA00022763"/>
    </source>
</evidence>
<dbReference type="GO" id="GO:0032357">
    <property type="term" value="F:oxidized purine DNA binding"/>
    <property type="evidence" value="ECO:0007669"/>
    <property type="project" value="TreeGrafter"/>
</dbReference>
<dbReference type="GO" id="GO:0000701">
    <property type="term" value="F:purine-specific mismatch base pair DNA N-glycosylase activity"/>
    <property type="evidence" value="ECO:0007669"/>
    <property type="project" value="UniProtKB-EC"/>
</dbReference>
<dbReference type="Gene3D" id="1.10.1670.10">
    <property type="entry name" value="Helix-hairpin-Helix base-excision DNA repair enzymes (C-terminal)"/>
    <property type="match status" value="1"/>
</dbReference>
<keyword evidence="11" id="KW-0411">Iron-sulfur</keyword>
<dbReference type="Gene3D" id="3.90.79.10">
    <property type="entry name" value="Nucleoside Triphosphate Pyrophosphohydrolase"/>
    <property type="match status" value="1"/>
</dbReference>
<keyword evidence="17" id="KW-1185">Reference proteome</keyword>
<evidence type="ECO:0000256" key="9">
    <source>
        <dbReference type="ARBA" id="ARBA00022801"/>
    </source>
</evidence>
<organism evidence="16 17">
    <name type="scientific">Patiriisocius marinus</name>
    <dbReference type="NCBI Taxonomy" id="1397112"/>
    <lineage>
        <taxon>Bacteria</taxon>
        <taxon>Pseudomonadati</taxon>
        <taxon>Bacteroidota</taxon>
        <taxon>Flavobacteriia</taxon>
        <taxon>Flavobacteriales</taxon>
        <taxon>Flavobacteriaceae</taxon>
        <taxon>Patiriisocius</taxon>
    </lineage>
</organism>
<dbReference type="InterPro" id="IPR011257">
    <property type="entry name" value="DNA_glycosylase"/>
</dbReference>
<dbReference type="GO" id="GO:0006284">
    <property type="term" value="P:base-excision repair"/>
    <property type="evidence" value="ECO:0007669"/>
    <property type="project" value="UniProtKB-UniRule"/>
</dbReference>
<name>A0A5J4IZ46_9FLAO</name>
<dbReference type="InterPro" id="IPR029119">
    <property type="entry name" value="MutY_C"/>
</dbReference>
<evidence type="ECO:0000256" key="11">
    <source>
        <dbReference type="ARBA" id="ARBA00023014"/>
    </source>
</evidence>
<protein>
    <recommendedName>
        <fullName evidence="5 14">Adenine DNA glycosylase</fullName>
        <ecNumber evidence="4 14">3.2.2.31</ecNumber>
    </recommendedName>
</protein>
<dbReference type="GO" id="GO:0006298">
    <property type="term" value="P:mismatch repair"/>
    <property type="evidence" value="ECO:0007669"/>
    <property type="project" value="TreeGrafter"/>
</dbReference>
<evidence type="ECO:0000256" key="3">
    <source>
        <dbReference type="ARBA" id="ARBA00008343"/>
    </source>
</evidence>
<dbReference type="EMBL" id="BKCG01000007">
    <property type="protein sequence ID" value="GER60324.1"/>
    <property type="molecule type" value="Genomic_DNA"/>
</dbReference>
<evidence type="ECO:0000256" key="4">
    <source>
        <dbReference type="ARBA" id="ARBA00012045"/>
    </source>
</evidence>
<evidence type="ECO:0000256" key="12">
    <source>
        <dbReference type="ARBA" id="ARBA00023204"/>
    </source>
</evidence>
<dbReference type="GO" id="GO:0035485">
    <property type="term" value="F:adenine/guanine mispair binding"/>
    <property type="evidence" value="ECO:0007669"/>
    <property type="project" value="TreeGrafter"/>
</dbReference>